<dbReference type="SUPFAM" id="SSF55785">
    <property type="entry name" value="PYP-like sensor domain (PAS domain)"/>
    <property type="match status" value="1"/>
</dbReference>
<keyword evidence="5" id="KW-0808">Transferase</keyword>
<dbReference type="InterPro" id="IPR029016">
    <property type="entry name" value="GAF-like_dom_sf"/>
</dbReference>
<organism evidence="11 12">
    <name type="scientific">Nocardioides aquiterrae</name>
    <dbReference type="NCBI Taxonomy" id="203799"/>
    <lineage>
        <taxon>Bacteria</taxon>
        <taxon>Bacillati</taxon>
        <taxon>Actinomycetota</taxon>
        <taxon>Actinomycetes</taxon>
        <taxon>Propionibacteriales</taxon>
        <taxon>Nocardioidaceae</taxon>
        <taxon>Nocardioides</taxon>
    </lineage>
</organism>
<dbReference type="InterPro" id="IPR013655">
    <property type="entry name" value="PAS_fold_3"/>
</dbReference>
<evidence type="ECO:0000256" key="6">
    <source>
        <dbReference type="ARBA" id="ARBA00023012"/>
    </source>
</evidence>
<evidence type="ECO:0000256" key="3">
    <source>
        <dbReference type="ARBA" id="ARBA00012438"/>
    </source>
</evidence>
<evidence type="ECO:0000256" key="5">
    <source>
        <dbReference type="ARBA" id="ARBA00022777"/>
    </source>
</evidence>
<dbReference type="CDD" id="cd00130">
    <property type="entry name" value="PAS"/>
    <property type="match status" value="1"/>
</dbReference>
<protein>
    <recommendedName>
        <fullName evidence="3">histidine kinase</fullName>
        <ecNumber evidence="3">2.7.13.3</ecNumber>
    </recommendedName>
</protein>
<sequence>MTTTSMRDTLRASGLVGADLLAADWAATPLGDPDNWPLSLRSAVRILLTSRFSMWMAWGPELTFFCNDAYRRDTLGKKYPWALGRPASEVWSEIWPDIGPRIERVMSTGEATWDEALLLFLERSGYTEETYHTFSYSPLADDEGGVAGMLCVVSEVTEQVVATRRMTTLRDLGVRTSAAGDELAAVRAACAQLESNQHTLPFVAVYLFDENGERAVLTGASGIRPDHPAAPSTLTDESSPYPLDRLWAGEYVVEPLAGRFPDLPTGAWHQPPERALLAPLVQPAQEHPYGFLLVGLNPHRPLDEPYRDFITLVAAHLSAAISDSRAIEAEKQRAETLARLDQAKTDFFANVSHELRTPLTLLLAPAEDALASEDEPLPAHQRERLATIVRNGQRMLQLVNTLLDFSRLESGRATSEFRRTDLCALTGELAAMFQAAADSAGLRLEVACDSPVWAWVDHDQWAKVVLNLLSNAFKFTFEGAVRLTLDERDGEVVLAVTDTGTGIPDAEMPHLFERFHRVAGARSRTHEGSGIGLALVAELVALHGGRIEVDSRLGEGSTFTITLPVGRDHLPADQVHDDTVVRELGEGPARQLVAQALSWLPSDEVPDSPEEPIPAPAADPSRARVLVVDDNADMRAYIADTIGRHWTVDVAADGLEALRRMEETRPDLVITDVMMPRLDGFGLLERMQADPVLTAIPVIMLSARAGEEGMIEGLEAGADDYLVKPFSGRELMARVRVTLALDREQRVREALERSEALLDQAQQLARVGSWEIDLDHDTVVASRALLELLEITRHELDELGASGAIRSRVHPDDQAMVGARLSEAPAGQRLSFETRVVLPSGQERLFEARGEVVLTRPQGGRILRGSVQDVTDQRATQQRLIAAQAEREAAVRERQIAEELQASLLPASRFDVDQLEVAAVYRAGVEGTQVGGDWYDVIDLGAGRTALVVGDVMGRGVRAAAVMGQLKSAVRAYATLDLSPVEVLEHLDTLVQDLAGDQIVTCIYAVHDAAEQTLTYANAGHLPPLVRRASGGADVAEGPDGTGPPLGAGYFGSEPATTAVDDGDVVVLYTDGLVERRGRDIQDGIDTLVGLVDERRDVPLAELPTTLVEALVGADADDDVAVVTARVAPTEGQLFEVRLSDAATAPREARRTVAEQLGRWQVAGETVDDVVLATSELVTNALVHARPPVDLRLRALGDHLVLEVQDRALLRPRRRRPEDDDERGRGLNIVEALSREWGTHRTATGKTVWCSIGR</sequence>
<comment type="caution">
    <text evidence="11">The sequence shown here is derived from an EMBL/GenBank/DDBJ whole genome shotgun (WGS) entry which is preliminary data.</text>
</comment>
<dbReference type="SUPFAM" id="SSF52172">
    <property type="entry name" value="CheY-like"/>
    <property type="match status" value="1"/>
</dbReference>
<dbReference type="InterPro" id="IPR005467">
    <property type="entry name" value="His_kinase_dom"/>
</dbReference>
<evidence type="ECO:0000313" key="11">
    <source>
        <dbReference type="EMBL" id="GAA1134707.1"/>
    </source>
</evidence>
<dbReference type="Gene3D" id="1.10.287.130">
    <property type="match status" value="1"/>
</dbReference>
<dbReference type="EMBL" id="BAAAJE010000006">
    <property type="protein sequence ID" value="GAA1134707.1"/>
    <property type="molecule type" value="Genomic_DNA"/>
</dbReference>
<dbReference type="PANTHER" id="PTHR43547">
    <property type="entry name" value="TWO-COMPONENT HISTIDINE KINASE"/>
    <property type="match status" value="1"/>
</dbReference>
<dbReference type="Pfam" id="PF00072">
    <property type="entry name" value="Response_reg"/>
    <property type="match status" value="1"/>
</dbReference>
<evidence type="ECO:0000256" key="8">
    <source>
        <dbReference type="SAM" id="MobiDB-lite"/>
    </source>
</evidence>
<evidence type="ECO:0000256" key="1">
    <source>
        <dbReference type="ARBA" id="ARBA00000085"/>
    </source>
</evidence>
<dbReference type="Pfam" id="PF13581">
    <property type="entry name" value="HATPase_c_2"/>
    <property type="match status" value="1"/>
</dbReference>
<dbReference type="InterPro" id="IPR036890">
    <property type="entry name" value="HATPase_C_sf"/>
</dbReference>
<dbReference type="Pfam" id="PF00512">
    <property type="entry name" value="HisKA"/>
    <property type="match status" value="1"/>
</dbReference>
<dbReference type="Gene3D" id="3.30.565.10">
    <property type="entry name" value="Histidine kinase-like ATPase, C-terminal domain"/>
    <property type="match status" value="2"/>
</dbReference>
<dbReference type="SUPFAM" id="SSF81606">
    <property type="entry name" value="PP2C-like"/>
    <property type="match status" value="1"/>
</dbReference>
<name>A0ABP4EXR5_9ACTN</name>
<keyword evidence="6" id="KW-0902">Two-component regulatory system</keyword>
<evidence type="ECO:0000256" key="7">
    <source>
        <dbReference type="PROSITE-ProRule" id="PRU00169"/>
    </source>
</evidence>
<keyword evidence="5" id="KW-0418">Kinase</keyword>
<dbReference type="SMART" id="SM00331">
    <property type="entry name" value="PP2C_SIG"/>
    <property type="match status" value="1"/>
</dbReference>
<dbReference type="Gene3D" id="3.30.450.40">
    <property type="match status" value="1"/>
</dbReference>
<dbReference type="Pfam" id="PF07228">
    <property type="entry name" value="SpoIIE"/>
    <property type="match status" value="1"/>
</dbReference>
<feature type="domain" description="Histidine kinase" evidence="9">
    <location>
        <begin position="350"/>
        <end position="567"/>
    </location>
</feature>
<gene>
    <name evidence="11" type="ORF">GCM10009606_13630</name>
</gene>
<feature type="modified residue" description="4-aspartylphosphate" evidence="7">
    <location>
        <position position="672"/>
    </location>
</feature>
<dbReference type="RefSeq" id="WP_343906731.1">
    <property type="nucleotide sequence ID" value="NZ_BAAAJE010000006.1"/>
</dbReference>
<comment type="catalytic activity">
    <reaction evidence="1">
        <text>ATP + protein L-histidine = ADP + protein N-phospho-L-histidine.</text>
        <dbReference type="EC" id="2.7.13.3"/>
    </reaction>
</comment>
<dbReference type="SUPFAM" id="SSF47384">
    <property type="entry name" value="Homodimeric domain of signal transducing histidine kinase"/>
    <property type="match status" value="1"/>
</dbReference>
<dbReference type="InterPro" id="IPR013656">
    <property type="entry name" value="PAS_4"/>
</dbReference>
<dbReference type="InterPro" id="IPR001789">
    <property type="entry name" value="Sig_transdc_resp-reg_receiver"/>
</dbReference>
<dbReference type="InterPro" id="IPR004358">
    <property type="entry name" value="Sig_transdc_His_kin-like_C"/>
</dbReference>
<dbReference type="SMART" id="SM00448">
    <property type="entry name" value="REC"/>
    <property type="match status" value="1"/>
</dbReference>
<dbReference type="Pfam" id="PF08447">
    <property type="entry name" value="PAS_3"/>
    <property type="match status" value="1"/>
</dbReference>
<proteinExistence type="predicted"/>
<evidence type="ECO:0000259" key="9">
    <source>
        <dbReference type="PROSITE" id="PS50109"/>
    </source>
</evidence>
<dbReference type="InterPro" id="IPR035965">
    <property type="entry name" value="PAS-like_dom_sf"/>
</dbReference>
<reference evidence="12" key="1">
    <citation type="journal article" date="2019" name="Int. J. Syst. Evol. Microbiol.">
        <title>The Global Catalogue of Microorganisms (GCM) 10K type strain sequencing project: providing services to taxonomists for standard genome sequencing and annotation.</title>
        <authorList>
            <consortium name="The Broad Institute Genomics Platform"/>
            <consortium name="The Broad Institute Genome Sequencing Center for Infectious Disease"/>
            <person name="Wu L."/>
            <person name="Ma J."/>
        </authorList>
    </citation>
    <scope>NUCLEOTIDE SEQUENCE [LARGE SCALE GENOMIC DNA]</scope>
    <source>
        <strain evidence="12">JCM 11813</strain>
    </source>
</reference>
<accession>A0ABP4EXR5</accession>
<dbReference type="PROSITE" id="PS50109">
    <property type="entry name" value="HIS_KIN"/>
    <property type="match status" value="1"/>
</dbReference>
<dbReference type="CDD" id="cd16936">
    <property type="entry name" value="HATPase_RsbW-like"/>
    <property type="match status" value="1"/>
</dbReference>
<dbReference type="Gene3D" id="3.60.40.10">
    <property type="entry name" value="PPM-type phosphatase domain"/>
    <property type="match status" value="1"/>
</dbReference>
<dbReference type="InterPro" id="IPR003661">
    <property type="entry name" value="HisK_dim/P_dom"/>
</dbReference>
<dbReference type="Gene3D" id="3.40.50.2300">
    <property type="match status" value="1"/>
</dbReference>
<feature type="domain" description="Response regulatory" evidence="10">
    <location>
        <begin position="624"/>
        <end position="739"/>
    </location>
</feature>
<dbReference type="InterPro" id="IPR036097">
    <property type="entry name" value="HisK_dim/P_sf"/>
</dbReference>
<dbReference type="SMART" id="SM00091">
    <property type="entry name" value="PAS"/>
    <property type="match status" value="1"/>
</dbReference>
<dbReference type="SUPFAM" id="SSF55874">
    <property type="entry name" value="ATPase domain of HSP90 chaperone/DNA topoisomerase II/histidine kinase"/>
    <property type="match status" value="2"/>
</dbReference>
<feature type="region of interest" description="Disordered" evidence="8">
    <location>
        <begin position="219"/>
        <end position="238"/>
    </location>
</feature>
<evidence type="ECO:0000256" key="2">
    <source>
        <dbReference type="ARBA" id="ARBA00004236"/>
    </source>
</evidence>
<dbReference type="Gene3D" id="3.30.450.20">
    <property type="entry name" value="PAS domain"/>
    <property type="match status" value="2"/>
</dbReference>
<comment type="subcellular location">
    <subcellularLocation>
        <location evidence="2">Cell membrane</location>
    </subcellularLocation>
</comment>
<evidence type="ECO:0000259" key="10">
    <source>
        <dbReference type="PROSITE" id="PS50110"/>
    </source>
</evidence>
<dbReference type="InterPro" id="IPR001932">
    <property type="entry name" value="PPM-type_phosphatase-like_dom"/>
</dbReference>
<dbReference type="CDD" id="cd17574">
    <property type="entry name" value="REC_OmpR"/>
    <property type="match status" value="1"/>
</dbReference>
<dbReference type="CDD" id="cd16922">
    <property type="entry name" value="HATPase_EvgS-ArcB-TorS-like"/>
    <property type="match status" value="1"/>
</dbReference>
<dbReference type="PANTHER" id="PTHR43547:SF2">
    <property type="entry name" value="HYBRID SIGNAL TRANSDUCTION HISTIDINE KINASE C"/>
    <property type="match status" value="1"/>
</dbReference>
<keyword evidence="12" id="KW-1185">Reference proteome</keyword>
<evidence type="ECO:0000256" key="4">
    <source>
        <dbReference type="ARBA" id="ARBA00022553"/>
    </source>
</evidence>
<dbReference type="InterPro" id="IPR003594">
    <property type="entry name" value="HATPase_dom"/>
</dbReference>
<dbReference type="EC" id="2.7.13.3" evidence="3"/>
<dbReference type="Pfam" id="PF02518">
    <property type="entry name" value="HATPase_c"/>
    <property type="match status" value="1"/>
</dbReference>
<dbReference type="InterPro" id="IPR000014">
    <property type="entry name" value="PAS"/>
</dbReference>
<dbReference type="InterPro" id="IPR011006">
    <property type="entry name" value="CheY-like_superfamily"/>
</dbReference>
<keyword evidence="4 7" id="KW-0597">Phosphoprotein</keyword>
<dbReference type="Pfam" id="PF08448">
    <property type="entry name" value="PAS_4"/>
    <property type="match status" value="1"/>
</dbReference>
<dbReference type="SUPFAM" id="SSF55781">
    <property type="entry name" value="GAF domain-like"/>
    <property type="match status" value="1"/>
</dbReference>
<dbReference type="InterPro" id="IPR036457">
    <property type="entry name" value="PPM-type-like_dom_sf"/>
</dbReference>
<dbReference type="CDD" id="cd00082">
    <property type="entry name" value="HisKA"/>
    <property type="match status" value="1"/>
</dbReference>
<dbReference type="Proteomes" id="UP001499979">
    <property type="component" value="Unassembled WGS sequence"/>
</dbReference>
<dbReference type="SMART" id="SM00388">
    <property type="entry name" value="HisKA"/>
    <property type="match status" value="1"/>
</dbReference>
<dbReference type="SMART" id="SM00387">
    <property type="entry name" value="HATPase_c"/>
    <property type="match status" value="1"/>
</dbReference>
<evidence type="ECO:0000313" key="12">
    <source>
        <dbReference type="Proteomes" id="UP001499979"/>
    </source>
</evidence>
<dbReference type="PRINTS" id="PR00344">
    <property type="entry name" value="BCTRLSENSOR"/>
</dbReference>
<dbReference type="PROSITE" id="PS50110">
    <property type="entry name" value="RESPONSE_REGULATORY"/>
    <property type="match status" value="1"/>
</dbReference>